<evidence type="ECO:0000313" key="2">
    <source>
        <dbReference type="EMBL" id="MFD1361546.1"/>
    </source>
</evidence>
<gene>
    <name evidence="2" type="ORF">ACFQ4A_07740</name>
</gene>
<dbReference type="EMBL" id="JBHTNH010000015">
    <property type="protein sequence ID" value="MFD1361546.1"/>
    <property type="molecule type" value="Genomic_DNA"/>
</dbReference>
<name>A0ABW3ZT24_9BACI</name>
<evidence type="ECO:0000259" key="1">
    <source>
        <dbReference type="Pfam" id="PF04014"/>
    </source>
</evidence>
<feature type="domain" description="SpoVT-AbrB" evidence="1">
    <location>
        <begin position="8"/>
        <end position="33"/>
    </location>
</feature>
<dbReference type="Pfam" id="PF04014">
    <property type="entry name" value="MazE_antitoxin"/>
    <property type="match status" value="1"/>
</dbReference>
<dbReference type="Proteomes" id="UP001597178">
    <property type="component" value="Unassembled WGS sequence"/>
</dbReference>
<comment type="caution">
    <text evidence="2">The sequence shown here is derived from an EMBL/GenBank/DDBJ whole genome shotgun (WGS) entry which is preliminary data.</text>
</comment>
<keyword evidence="3" id="KW-1185">Reference proteome</keyword>
<evidence type="ECO:0000313" key="3">
    <source>
        <dbReference type="Proteomes" id="UP001597178"/>
    </source>
</evidence>
<organism evidence="2 3">
    <name type="scientific">Lentibacillus salinarum</name>
    <dbReference type="NCBI Taxonomy" id="446820"/>
    <lineage>
        <taxon>Bacteria</taxon>
        <taxon>Bacillati</taxon>
        <taxon>Bacillota</taxon>
        <taxon>Bacilli</taxon>
        <taxon>Bacillales</taxon>
        <taxon>Bacillaceae</taxon>
        <taxon>Lentibacillus</taxon>
    </lineage>
</organism>
<dbReference type="NCBIfam" id="TIGR01439">
    <property type="entry name" value="lp_hng_hel_AbrB"/>
    <property type="match status" value="1"/>
</dbReference>
<dbReference type="GO" id="GO:0003677">
    <property type="term" value="F:DNA binding"/>
    <property type="evidence" value="ECO:0007669"/>
    <property type="project" value="UniProtKB-KW"/>
</dbReference>
<keyword evidence="2" id="KW-0238">DNA-binding</keyword>
<dbReference type="InterPro" id="IPR007159">
    <property type="entry name" value="SpoVT-AbrB_dom"/>
</dbReference>
<reference evidence="3" key="1">
    <citation type="journal article" date="2019" name="Int. J. Syst. Evol. Microbiol.">
        <title>The Global Catalogue of Microorganisms (GCM) 10K type strain sequencing project: providing services to taxonomists for standard genome sequencing and annotation.</title>
        <authorList>
            <consortium name="The Broad Institute Genomics Platform"/>
            <consortium name="The Broad Institute Genome Sequencing Center for Infectious Disease"/>
            <person name="Wu L."/>
            <person name="Ma J."/>
        </authorList>
    </citation>
    <scope>NUCLEOTIDE SEQUENCE [LARGE SCALE GENOMIC DNA]</scope>
    <source>
        <strain evidence="3">CCUG 54822</strain>
    </source>
</reference>
<sequence length="37" mass="4124">MTQDQYSTLSSKGQVTIPSEIREILNAEQGDQLGKEE</sequence>
<dbReference type="RefSeq" id="WP_382399244.1">
    <property type="nucleotide sequence ID" value="NZ_JBHTNH010000015.1"/>
</dbReference>
<dbReference type="InterPro" id="IPR037914">
    <property type="entry name" value="SpoVT-AbrB_sf"/>
</dbReference>
<dbReference type="SUPFAM" id="SSF89447">
    <property type="entry name" value="AbrB/MazE/MraZ-like"/>
    <property type="match status" value="1"/>
</dbReference>
<protein>
    <submittedName>
        <fullName evidence="2">AbrB/MazE/SpoVT family DNA-binding domain-containing protein</fullName>
    </submittedName>
</protein>
<dbReference type="Gene3D" id="2.10.260.10">
    <property type="match status" value="1"/>
</dbReference>
<accession>A0ABW3ZT24</accession>
<proteinExistence type="predicted"/>